<dbReference type="GeneID" id="17275755"/>
<evidence type="ECO:0000313" key="5">
    <source>
        <dbReference type="EnsemblProtists" id="EOD30482"/>
    </source>
</evidence>
<dbReference type="InterPro" id="IPR050745">
    <property type="entry name" value="Multifunctional_regulatory"/>
</dbReference>
<proteinExistence type="predicted"/>
<protein>
    <submittedName>
        <fullName evidence="5">Uncharacterized protein</fullName>
    </submittedName>
</protein>
<reference evidence="5" key="2">
    <citation type="submission" date="2024-10" db="UniProtKB">
        <authorList>
            <consortium name="EnsemblProtists"/>
        </authorList>
    </citation>
    <scope>IDENTIFICATION</scope>
</reference>
<evidence type="ECO:0000256" key="2">
    <source>
        <dbReference type="ARBA" id="ARBA00023043"/>
    </source>
</evidence>
<dbReference type="Gene3D" id="1.25.40.20">
    <property type="entry name" value="Ankyrin repeat-containing domain"/>
    <property type="match status" value="1"/>
</dbReference>
<keyword evidence="2 3" id="KW-0040">ANK repeat</keyword>
<dbReference type="RefSeq" id="XP_005782911.1">
    <property type="nucleotide sequence ID" value="XM_005782854.1"/>
</dbReference>
<dbReference type="HOGENOM" id="CLU_1017200_0_0_1"/>
<dbReference type="KEGG" id="ehx:EMIHUDRAFT_232825"/>
<keyword evidence="6" id="KW-1185">Reference proteome</keyword>
<dbReference type="InterPro" id="IPR036770">
    <property type="entry name" value="Ankyrin_rpt-contain_sf"/>
</dbReference>
<accession>A0A0D3K3Z7</accession>
<dbReference type="Proteomes" id="UP000013827">
    <property type="component" value="Unassembled WGS sequence"/>
</dbReference>
<sequence>MRADYCHNVRPVLAHLAAFPVSGEAQFRAVDGAMPHWSHIGDETTKHSLESASSRSEATRIASEATAASGVAWGELLPAASADELSAAVVLAARWGHAHVLEKLLLRAGCTDTRRALQLAALHGHADAVSLLLSQARPSTSAAAPPAVEWLAAPLRAASSWGHLRCVEALLSARADPDATDERGRSALHAAAAWGCEKVASALVAAGADTASAYAIALANGHERLAELLQEPTADLPQSHDVPRSATPRIARPPLPPAAAQSPFLRQRYAALAH</sequence>
<evidence type="ECO:0000256" key="1">
    <source>
        <dbReference type="ARBA" id="ARBA00022737"/>
    </source>
</evidence>
<dbReference type="PaxDb" id="2903-EOD30482"/>
<dbReference type="EnsemblProtists" id="EOD30482">
    <property type="protein sequence ID" value="EOD30482"/>
    <property type="gene ID" value="EMIHUDRAFT_232825"/>
</dbReference>
<keyword evidence="1" id="KW-0677">Repeat</keyword>
<dbReference type="PANTHER" id="PTHR24189:SF50">
    <property type="entry name" value="ANKYRIN REPEAT AND SOCS BOX PROTEIN 2"/>
    <property type="match status" value="1"/>
</dbReference>
<feature type="region of interest" description="Disordered" evidence="4">
    <location>
        <begin position="233"/>
        <end position="259"/>
    </location>
</feature>
<dbReference type="STRING" id="2903.R1D629"/>
<dbReference type="SMART" id="SM00248">
    <property type="entry name" value="ANK"/>
    <property type="match status" value="3"/>
</dbReference>
<evidence type="ECO:0000256" key="3">
    <source>
        <dbReference type="PROSITE-ProRule" id="PRU00023"/>
    </source>
</evidence>
<feature type="repeat" description="ANK" evidence="3">
    <location>
        <begin position="183"/>
        <end position="215"/>
    </location>
</feature>
<dbReference type="PROSITE" id="PS50088">
    <property type="entry name" value="ANK_REPEAT"/>
    <property type="match status" value="1"/>
</dbReference>
<dbReference type="PANTHER" id="PTHR24189">
    <property type="entry name" value="MYOTROPHIN"/>
    <property type="match status" value="1"/>
</dbReference>
<dbReference type="SUPFAM" id="SSF48403">
    <property type="entry name" value="Ankyrin repeat"/>
    <property type="match status" value="1"/>
</dbReference>
<dbReference type="InterPro" id="IPR002110">
    <property type="entry name" value="Ankyrin_rpt"/>
</dbReference>
<dbReference type="PROSITE" id="PS50297">
    <property type="entry name" value="ANK_REP_REGION"/>
    <property type="match status" value="1"/>
</dbReference>
<evidence type="ECO:0000256" key="4">
    <source>
        <dbReference type="SAM" id="MobiDB-lite"/>
    </source>
</evidence>
<evidence type="ECO:0000313" key="6">
    <source>
        <dbReference type="Proteomes" id="UP000013827"/>
    </source>
</evidence>
<name>A0A0D3K3Z7_EMIH1</name>
<dbReference type="AlphaFoldDB" id="A0A0D3K3Z7"/>
<reference evidence="6" key="1">
    <citation type="journal article" date="2013" name="Nature">
        <title>Pan genome of the phytoplankton Emiliania underpins its global distribution.</title>
        <authorList>
            <person name="Read B.A."/>
            <person name="Kegel J."/>
            <person name="Klute M.J."/>
            <person name="Kuo A."/>
            <person name="Lefebvre S.C."/>
            <person name="Maumus F."/>
            <person name="Mayer C."/>
            <person name="Miller J."/>
            <person name="Monier A."/>
            <person name="Salamov A."/>
            <person name="Young J."/>
            <person name="Aguilar M."/>
            <person name="Claverie J.M."/>
            <person name="Frickenhaus S."/>
            <person name="Gonzalez K."/>
            <person name="Herman E.K."/>
            <person name="Lin Y.C."/>
            <person name="Napier J."/>
            <person name="Ogata H."/>
            <person name="Sarno A.F."/>
            <person name="Shmutz J."/>
            <person name="Schroeder D."/>
            <person name="de Vargas C."/>
            <person name="Verret F."/>
            <person name="von Dassow P."/>
            <person name="Valentin K."/>
            <person name="Van de Peer Y."/>
            <person name="Wheeler G."/>
            <person name="Dacks J.B."/>
            <person name="Delwiche C.F."/>
            <person name="Dyhrman S.T."/>
            <person name="Glockner G."/>
            <person name="John U."/>
            <person name="Richards T."/>
            <person name="Worden A.Z."/>
            <person name="Zhang X."/>
            <person name="Grigoriev I.V."/>
            <person name="Allen A.E."/>
            <person name="Bidle K."/>
            <person name="Borodovsky M."/>
            <person name="Bowler C."/>
            <person name="Brownlee C."/>
            <person name="Cock J.M."/>
            <person name="Elias M."/>
            <person name="Gladyshev V.N."/>
            <person name="Groth M."/>
            <person name="Guda C."/>
            <person name="Hadaegh A."/>
            <person name="Iglesias-Rodriguez M.D."/>
            <person name="Jenkins J."/>
            <person name="Jones B.M."/>
            <person name="Lawson T."/>
            <person name="Leese F."/>
            <person name="Lindquist E."/>
            <person name="Lobanov A."/>
            <person name="Lomsadze A."/>
            <person name="Malik S.B."/>
            <person name="Marsh M.E."/>
            <person name="Mackinder L."/>
            <person name="Mock T."/>
            <person name="Mueller-Roeber B."/>
            <person name="Pagarete A."/>
            <person name="Parker M."/>
            <person name="Probert I."/>
            <person name="Quesneville H."/>
            <person name="Raines C."/>
            <person name="Rensing S.A."/>
            <person name="Riano-Pachon D.M."/>
            <person name="Richier S."/>
            <person name="Rokitta S."/>
            <person name="Shiraiwa Y."/>
            <person name="Soanes D.M."/>
            <person name="van der Giezen M."/>
            <person name="Wahlund T.M."/>
            <person name="Williams B."/>
            <person name="Wilson W."/>
            <person name="Wolfe G."/>
            <person name="Wurch L.L."/>
        </authorList>
    </citation>
    <scope>NUCLEOTIDE SEQUENCE</scope>
</reference>
<organism evidence="5 6">
    <name type="scientific">Emiliania huxleyi (strain CCMP1516)</name>
    <dbReference type="NCBI Taxonomy" id="280463"/>
    <lineage>
        <taxon>Eukaryota</taxon>
        <taxon>Haptista</taxon>
        <taxon>Haptophyta</taxon>
        <taxon>Prymnesiophyceae</taxon>
        <taxon>Isochrysidales</taxon>
        <taxon>Noelaerhabdaceae</taxon>
        <taxon>Emiliania</taxon>
    </lineage>
</organism>
<dbReference type="Pfam" id="PF12796">
    <property type="entry name" value="Ank_2"/>
    <property type="match status" value="1"/>
</dbReference>